<dbReference type="GO" id="GO:0042597">
    <property type="term" value="C:periplasmic space"/>
    <property type="evidence" value="ECO:0007669"/>
    <property type="project" value="UniProtKB-SubCell"/>
</dbReference>
<evidence type="ECO:0000256" key="5">
    <source>
        <dbReference type="ARBA" id="ARBA00023288"/>
    </source>
</evidence>
<dbReference type="GO" id="GO:0042918">
    <property type="term" value="P:alkanesulfonate transmembrane transport"/>
    <property type="evidence" value="ECO:0007669"/>
    <property type="project" value="TreeGrafter"/>
</dbReference>
<keyword evidence="4" id="KW-0564">Palmitate</keyword>
<dbReference type="Gene3D" id="3.40.190.10">
    <property type="entry name" value="Periplasmic binding protein-like II"/>
    <property type="match status" value="2"/>
</dbReference>
<dbReference type="GO" id="GO:0042626">
    <property type="term" value="F:ATPase-coupled transmembrane transporter activity"/>
    <property type="evidence" value="ECO:0007669"/>
    <property type="project" value="InterPro"/>
</dbReference>
<dbReference type="PANTHER" id="PTHR30024">
    <property type="entry name" value="ALIPHATIC SULFONATES-BINDING PROTEIN-RELATED"/>
    <property type="match status" value="1"/>
</dbReference>
<name>A0A3D8WTF7_PRIMG</name>
<dbReference type="GO" id="GO:0016020">
    <property type="term" value="C:membrane"/>
    <property type="evidence" value="ECO:0007669"/>
    <property type="project" value="InterPro"/>
</dbReference>
<reference evidence="7" key="1">
    <citation type="journal article" date="2018" name="Appl. Environ. Microbiol.">
        <title>Antimicrobial susceptibility testing and tentative epidemiological cut-off values of five Bacillus species relevant for use as animal feed additives or for plant protection.</title>
        <authorList>
            <person name="Agerso Y."/>
            <person name="Stuer-Lauridsen B."/>
            <person name="Bjerre K."/>
            <person name="Jensen M.G."/>
            <person name="Johansen E."/>
            <person name="Bennedsen M."/>
            <person name="Brockmann E."/>
            <person name="Nielsen B."/>
        </authorList>
    </citation>
    <scope>NUCLEOTIDE SEQUENCE [LARGE SCALE GENOMIC DNA]</scope>
    <source>
        <strain evidence="7">CHCC20162</strain>
    </source>
</reference>
<dbReference type="EMBL" id="PQWM01000085">
    <property type="protein sequence ID" value="RDZ05222.1"/>
    <property type="molecule type" value="Genomic_DNA"/>
</dbReference>
<dbReference type="PROSITE" id="PS51257">
    <property type="entry name" value="PROKAR_LIPOPROTEIN"/>
    <property type="match status" value="1"/>
</dbReference>
<keyword evidence="5" id="KW-0449">Lipoprotein</keyword>
<gene>
    <name evidence="7" type="ORF">C3744_29770</name>
</gene>
<evidence type="ECO:0000313" key="8">
    <source>
        <dbReference type="Proteomes" id="UP000256519"/>
    </source>
</evidence>
<comment type="caution">
    <text evidence="7">The sequence shown here is derived from an EMBL/GenBank/DDBJ whole genome shotgun (WGS) entry which is preliminary data.</text>
</comment>
<dbReference type="NCBIfam" id="TIGR01728">
    <property type="entry name" value="SsuA_fam"/>
    <property type="match status" value="1"/>
</dbReference>
<evidence type="ECO:0000256" key="2">
    <source>
        <dbReference type="ARBA" id="ARBA00010742"/>
    </source>
</evidence>
<comment type="subcellular location">
    <subcellularLocation>
        <location evidence="1">Periplasm</location>
    </subcellularLocation>
</comment>
<evidence type="ECO:0000313" key="7">
    <source>
        <dbReference type="EMBL" id="RDZ05222.1"/>
    </source>
</evidence>
<dbReference type="AlphaFoldDB" id="A0A3D8WTF7"/>
<dbReference type="SMART" id="SM00062">
    <property type="entry name" value="PBPb"/>
    <property type="match status" value="1"/>
</dbReference>
<dbReference type="InterPro" id="IPR001638">
    <property type="entry name" value="Solute-binding_3/MltF_N"/>
</dbReference>
<evidence type="ECO:0000256" key="1">
    <source>
        <dbReference type="ARBA" id="ARBA00004418"/>
    </source>
</evidence>
<dbReference type="PANTHER" id="PTHR30024:SF47">
    <property type="entry name" value="TAURINE-BINDING PERIPLASMIC PROTEIN"/>
    <property type="match status" value="1"/>
</dbReference>
<keyword evidence="3" id="KW-0732">Signal</keyword>
<evidence type="ECO:0000259" key="6">
    <source>
        <dbReference type="SMART" id="SM00062"/>
    </source>
</evidence>
<dbReference type="InterPro" id="IPR010068">
    <property type="entry name" value="Peri-bd_TauA"/>
</dbReference>
<dbReference type="CDD" id="cd13560">
    <property type="entry name" value="PBP2_taurine"/>
    <property type="match status" value="1"/>
</dbReference>
<organism evidence="7 8">
    <name type="scientific">Priestia megaterium</name>
    <name type="common">Bacillus megaterium</name>
    <dbReference type="NCBI Taxonomy" id="1404"/>
    <lineage>
        <taxon>Bacteria</taxon>
        <taxon>Bacillati</taxon>
        <taxon>Bacillota</taxon>
        <taxon>Bacilli</taxon>
        <taxon>Bacillales</taxon>
        <taxon>Bacillaceae</taxon>
        <taxon>Priestia</taxon>
    </lineage>
</organism>
<dbReference type="Pfam" id="PF13379">
    <property type="entry name" value="NMT1_2"/>
    <property type="match status" value="1"/>
</dbReference>
<evidence type="ECO:0000256" key="4">
    <source>
        <dbReference type="ARBA" id="ARBA00023139"/>
    </source>
</evidence>
<protein>
    <submittedName>
        <fullName evidence="7">Taurine ABC transporter substrate-binding protein</fullName>
    </submittedName>
</protein>
<comment type="similarity">
    <text evidence="2">Belongs to the bacterial solute-binding protein SsuA/TauA family.</text>
</comment>
<dbReference type="SUPFAM" id="SSF53850">
    <property type="entry name" value="Periplasmic binding protein-like II"/>
    <property type="match status" value="1"/>
</dbReference>
<evidence type="ECO:0000256" key="3">
    <source>
        <dbReference type="ARBA" id="ARBA00022729"/>
    </source>
</evidence>
<dbReference type="RefSeq" id="WP_116079214.1">
    <property type="nucleotide sequence ID" value="NZ_CP187634.1"/>
</dbReference>
<sequence>MKKGILGLLIGFMVIVSGCSSTTSGSENDGPKEIRLGYQASPNGELLAKARGSLEKKYPDTTIKWIKFESGRDINNAMAGGSIDFGLVGTPPGAIGVANKVPYKIYYLNDIIGESEALVVKKEAGIKSLNDLKGKKIATTFSSTANYSLLSALKNKNIDLKKENITLLDMQSPDILAAWKRGDIDGAYVWQPLQTNLINDGGNVLVSSKEVAKQGSLTGEFGIVHNDFAEKYPNIVKGYISVLNESVNYYHKNPKKSAELLAEELNLTPEQSLTTMQQLTWLNKSDQQAYFQSNGKLAHVLKDTGDFLESQKDIPSSPDLKTYQQALLNNFSK</sequence>
<feature type="domain" description="Solute-binding protein family 3/N-terminal" evidence="6">
    <location>
        <begin position="33"/>
        <end position="257"/>
    </location>
</feature>
<proteinExistence type="inferred from homology"/>
<dbReference type="Proteomes" id="UP000256519">
    <property type="component" value="Unassembled WGS sequence"/>
</dbReference>
<dbReference type="InterPro" id="IPR010067">
    <property type="entry name" value="ABC_SsuA_sub-bd"/>
</dbReference>
<accession>A0A3D8WTF7</accession>